<dbReference type="PANTHER" id="PTHR32170">
    <property type="entry name" value="PROTEASOME ACTIVATOR COMPLEX SUBUNIT 4"/>
    <property type="match status" value="1"/>
</dbReference>
<proteinExistence type="predicted"/>
<evidence type="ECO:0000259" key="2">
    <source>
        <dbReference type="Pfam" id="PF23096"/>
    </source>
</evidence>
<dbReference type="Pfam" id="PF23096">
    <property type="entry name" value="HEAT_PSME4"/>
    <property type="match status" value="1"/>
</dbReference>
<evidence type="ECO:0000259" key="1">
    <source>
        <dbReference type="Pfam" id="PF11919"/>
    </source>
</evidence>
<comment type="caution">
    <text evidence="4">The sequence shown here is derived from an EMBL/GenBank/DDBJ whole genome shotgun (WGS) entry which is preliminary data.</text>
</comment>
<dbReference type="GO" id="GO:0005634">
    <property type="term" value="C:nucleus"/>
    <property type="evidence" value="ECO:0007669"/>
    <property type="project" value="TreeGrafter"/>
</dbReference>
<dbReference type="SUPFAM" id="SSF48371">
    <property type="entry name" value="ARM repeat"/>
    <property type="match status" value="1"/>
</dbReference>
<dbReference type="InterPro" id="IPR016024">
    <property type="entry name" value="ARM-type_fold"/>
</dbReference>
<dbReference type="GO" id="GO:0016504">
    <property type="term" value="F:peptidase activator activity"/>
    <property type="evidence" value="ECO:0007669"/>
    <property type="project" value="InterPro"/>
</dbReference>
<dbReference type="InterPro" id="IPR035309">
    <property type="entry name" value="PSME4"/>
</dbReference>
<dbReference type="Pfam" id="PF11919">
    <property type="entry name" value="PSME4_C"/>
    <property type="match status" value="1"/>
</dbReference>
<name>A0A818L8F3_9BILA</name>
<dbReference type="EMBL" id="CAJNYD010004083">
    <property type="protein sequence ID" value="CAF3569937.1"/>
    <property type="molecule type" value="Genomic_DNA"/>
</dbReference>
<dbReference type="InterPro" id="IPR021843">
    <property type="entry name" value="PSME4_C"/>
</dbReference>
<accession>A0A818L8F3</accession>
<gene>
    <name evidence="4" type="ORF">LUA448_LOCUS28900</name>
    <name evidence="3" type="ORF">TIS948_LOCUS3815</name>
</gene>
<evidence type="ECO:0000313" key="3">
    <source>
        <dbReference type="EMBL" id="CAF3046970.1"/>
    </source>
</evidence>
<dbReference type="InterPro" id="IPR055455">
    <property type="entry name" value="HEAT_PSME4"/>
</dbReference>
<organism evidence="4 5">
    <name type="scientific">Rotaria socialis</name>
    <dbReference type="NCBI Taxonomy" id="392032"/>
    <lineage>
        <taxon>Eukaryota</taxon>
        <taxon>Metazoa</taxon>
        <taxon>Spiralia</taxon>
        <taxon>Gnathifera</taxon>
        <taxon>Rotifera</taxon>
        <taxon>Eurotatoria</taxon>
        <taxon>Bdelloidea</taxon>
        <taxon>Philodinida</taxon>
        <taxon>Philodinidae</taxon>
        <taxon>Rotaria</taxon>
    </lineage>
</organism>
<dbReference type="GO" id="GO:0070628">
    <property type="term" value="F:proteasome binding"/>
    <property type="evidence" value="ECO:0007669"/>
    <property type="project" value="InterPro"/>
</dbReference>
<dbReference type="GO" id="GO:0005829">
    <property type="term" value="C:cytosol"/>
    <property type="evidence" value="ECO:0007669"/>
    <property type="project" value="TreeGrafter"/>
</dbReference>
<evidence type="ECO:0008006" key="6">
    <source>
        <dbReference type="Google" id="ProtNLM"/>
    </source>
</evidence>
<evidence type="ECO:0000313" key="5">
    <source>
        <dbReference type="Proteomes" id="UP000663833"/>
    </source>
</evidence>
<reference evidence="4" key="1">
    <citation type="submission" date="2021-02" db="EMBL/GenBank/DDBJ databases">
        <authorList>
            <person name="Nowell W R."/>
        </authorList>
    </citation>
    <scope>NUCLEOTIDE SEQUENCE</scope>
</reference>
<dbReference type="Proteomes" id="UP000663833">
    <property type="component" value="Unassembled WGS sequence"/>
</dbReference>
<dbReference type="EMBL" id="CAJNXB010000374">
    <property type="protein sequence ID" value="CAF3046970.1"/>
    <property type="molecule type" value="Genomic_DNA"/>
</dbReference>
<protein>
    <recommendedName>
        <fullName evidence="6">Proteasome activator complex subunit 4</fullName>
    </recommendedName>
</protein>
<feature type="domain" description="Proteasome activator complex subunit 4-like HEAT repeat-like" evidence="2">
    <location>
        <begin position="246"/>
        <end position="459"/>
    </location>
</feature>
<dbReference type="AlphaFoldDB" id="A0A818L8F3"/>
<sequence length="843" mass="98317">MCDERRALRFLTIETMALRIEDFILSNSEPITHIDEQVVFRLFELSLHQYIEIRRTAQSELFSVLDHYAFSSNVLVDRIVEVLKTANETDHDQVKGCLYILLGNDSFFLPTQISWSKMEKLWSSIASISHSEKRSIPGLIQRISHKIGKLFVTKEINQNANEESTRTAITLWRSLEPKELKTGNQVHEQQNQVNIQSYNNLMEQLNSLITSNKLQVFYFLVVQEKSLHEILQHNGQSSVTIINDAYHPGDRMDNAWLTIDGYIPPTTQSEWEQTCFLDKSFHGYYTWPKMIKYSINKRERYSQNNMPEQAAILYNRFIDKNFVKRMAQFMILDHDSADNQTEFDKIRFAAFKGLFRNFGLAFIDNFMEQLYMLIHEKTKEKQNGSHRVAAEIVAGMIRGSKYWTIEMLDELWKNLTVFLNEVCSNLSSNTYSCWGSCFKYAMENEDPRRMYRPIQFLQSLINNPAAINISSVTSLWYIIQQLDVFKWRVPSIWRYINDHVKKLLHHSFTAIRDRMAIVLSISLIFDLTLFHGEAIRQPNIDQTVDEIHEQLHRAIQIYEEKPLTSVSDQIVEIDPEVREALNFIGTVILIHTKIFAFGSQPIKNSIIRIFPTLCNIESIVAHDDVLKTNLAMSRLNVGMAYLNVHFLEALIKQLEHVYASSAWHARQVAIDFVQTMIFSNLFNARSYANRIHDFVLKSLSDEQYEVRIIASTTLSGLYQCGYIQVTDEDLEYFRTMSRTNYFTKINTKKVISTNDIIKRHAGVLGLCAIVLSNPYDIPMYVPDILMLLCEHPHDPHLIQKSIKQCLSDFRHTHHDSWHEHREKFTDDQLVVLADVLISHTYYV</sequence>
<dbReference type="PANTHER" id="PTHR32170:SF3">
    <property type="entry name" value="PROTEASOME ACTIVATOR COMPLEX SUBUNIT 4"/>
    <property type="match status" value="1"/>
</dbReference>
<feature type="domain" description="Proteasome activator complex subunit 4 C-terminal" evidence="1">
    <location>
        <begin position="757"/>
        <end position="843"/>
    </location>
</feature>
<dbReference type="GO" id="GO:0010499">
    <property type="term" value="P:proteasomal ubiquitin-independent protein catabolic process"/>
    <property type="evidence" value="ECO:0007669"/>
    <property type="project" value="TreeGrafter"/>
</dbReference>
<dbReference type="Proteomes" id="UP000663825">
    <property type="component" value="Unassembled WGS sequence"/>
</dbReference>
<dbReference type="OrthoDB" id="17907at2759"/>
<evidence type="ECO:0000313" key="4">
    <source>
        <dbReference type="EMBL" id="CAF3569937.1"/>
    </source>
</evidence>